<sequence length="308" mass="34245">MTQSGGRILHPVIALSNPAEGTPKMKRLLLMILVCATINVLISENASAAGISVDAGLTPPEDRWIIRTQFRSMSRKDDPTSMNREMDTYAVPIVIAYGLRPDLTLMVRQTVKHRKMSMGGSISRDAGLGDLFVLGKYKLYRRNTREYAFGIASTLGVEFPTGDDDFSSETWDLEPGLFASWRSGPWASDFSIAYKWNGFADRGKNGLNPGNELSVDLALAHQFSIGEKADMSLTPVLEFNYKHALPDRLSGHDVSNTGESLFFVSPGLKFTKLSFILEVLLQFPVWQDQEGSQLKQGTRLIVGTRWMF</sequence>
<protein>
    <recommendedName>
        <fullName evidence="2">Transporter</fullName>
    </recommendedName>
</protein>
<accession>A0A0F8ZZ27</accession>
<gene>
    <name evidence="1" type="ORF">LCGC14_2634860</name>
</gene>
<evidence type="ECO:0008006" key="2">
    <source>
        <dbReference type="Google" id="ProtNLM"/>
    </source>
</evidence>
<dbReference type="Pfam" id="PF13557">
    <property type="entry name" value="Phenol_MetA_deg"/>
    <property type="match status" value="1"/>
</dbReference>
<dbReference type="AlphaFoldDB" id="A0A0F8ZZ27"/>
<organism evidence="1">
    <name type="scientific">marine sediment metagenome</name>
    <dbReference type="NCBI Taxonomy" id="412755"/>
    <lineage>
        <taxon>unclassified sequences</taxon>
        <taxon>metagenomes</taxon>
        <taxon>ecological metagenomes</taxon>
    </lineage>
</organism>
<dbReference type="InterPro" id="IPR025737">
    <property type="entry name" value="FApF"/>
</dbReference>
<evidence type="ECO:0000313" key="1">
    <source>
        <dbReference type="EMBL" id="KKK99227.1"/>
    </source>
</evidence>
<comment type="caution">
    <text evidence="1">The sequence shown here is derived from an EMBL/GenBank/DDBJ whole genome shotgun (WGS) entry which is preliminary data.</text>
</comment>
<proteinExistence type="predicted"/>
<reference evidence="1" key="1">
    <citation type="journal article" date="2015" name="Nature">
        <title>Complex archaea that bridge the gap between prokaryotes and eukaryotes.</title>
        <authorList>
            <person name="Spang A."/>
            <person name="Saw J.H."/>
            <person name="Jorgensen S.L."/>
            <person name="Zaremba-Niedzwiedzka K."/>
            <person name="Martijn J."/>
            <person name="Lind A.E."/>
            <person name="van Eijk R."/>
            <person name="Schleper C."/>
            <person name="Guy L."/>
            <person name="Ettema T.J."/>
        </authorList>
    </citation>
    <scope>NUCLEOTIDE SEQUENCE</scope>
</reference>
<dbReference type="EMBL" id="LAZR01045292">
    <property type="protein sequence ID" value="KKK99227.1"/>
    <property type="molecule type" value="Genomic_DNA"/>
</dbReference>
<name>A0A0F8ZZ27_9ZZZZ</name>